<comment type="caution">
    <text evidence="3">The sequence shown here is derived from an EMBL/GenBank/DDBJ whole genome shotgun (WGS) entry which is preliminary data.</text>
</comment>
<dbReference type="GO" id="GO:0004113">
    <property type="term" value="F:2',3'-cyclic-nucleotide 3'-phosphodiesterase activity"/>
    <property type="evidence" value="ECO:0007669"/>
    <property type="project" value="TreeGrafter"/>
</dbReference>
<name>A0A4Q7DH94_9PROT</name>
<dbReference type="Proteomes" id="UP000293550">
    <property type="component" value="Unassembled WGS sequence"/>
</dbReference>
<feature type="binding site" evidence="2">
    <location>
        <position position="39"/>
    </location>
    <ligand>
        <name>Fe cation</name>
        <dbReference type="ChEBI" id="CHEBI:24875"/>
        <label>1</label>
    </ligand>
</feature>
<dbReference type="PANTHER" id="PTHR36303:SF1">
    <property type="entry name" value="2',3'-CYCLIC-NUCLEOTIDE 2'-PHOSPHODIESTERASE"/>
    <property type="match status" value="1"/>
</dbReference>
<keyword evidence="4" id="KW-1185">Reference proteome</keyword>
<organism evidence="3 4">
    <name type="scientific">Candidatus Finniella inopinata</name>
    <dbReference type="NCBI Taxonomy" id="1696036"/>
    <lineage>
        <taxon>Bacteria</taxon>
        <taxon>Pseudomonadati</taxon>
        <taxon>Pseudomonadota</taxon>
        <taxon>Alphaproteobacteria</taxon>
        <taxon>Holosporales</taxon>
        <taxon>Candidatus Paracaedibacteraceae</taxon>
        <taxon>Candidatus Finniella</taxon>
    </lineage>
</organism>
<dbReference type="EMBL" id="SCFB01000005">
    <property type="protein sequence ID" value="RZI46133.1"/>
    <property type="molecule type" value="Genomic_DNA"/>
</dbReference>
<dbReference type="RefSeq" id="WP_130153887.1">
    <property type="nucleotide sequence ID" value="NZ_SCFB01000005.1"/>
</dbReference>
<keyword evidence="2" id="KW-0479">Metal-binding</keyword>
<evidence type="ECO:0000256" key="1">
    <source>
        <dbReference type="PIRSR" id="PIRSR004789-50"/>
    </source>
</evidence>
<feature type="binding site" evidence="2">
    <location>
        <position position="39"/>
    </location>
    <ligand>
        <name>Fe cation</name>
        <dbReference type="ChEBI" id="CHEBI:24875"/>
        <label>2</label>
    </ligand>
</feature>
<accession>A0A4Q7DH94</accession>
<feature type="binding site" evidence="2">
    <location>
        <position position="180"/>
    </location>
    <ligand>
        <name>Fe cation</name>
        <dbReference type="ChEBI" id="CHEBI:24875"/>
        <label>1</label>
    </ligand>
</feature>
<evidence type="ECO:0000256" key="2">
    <source>
        <dbReference type="PIRSR" id="PIRSR004789-51"/>
    </source>
</evidence>
<dbReference type="InterPro" id="IPR029052">
    <property type="entry name" value="Metallo-depent_PP-like"/>
</dbReference>
<gene>
    <name evidence="3" type="ORF">EQU50_04150</name>
</gene>
<feature type="active site" description="Proton donor" evidence="1">
    <location>
        <position position="68"/>
    </location>
</feature>
<dbReference type="PIRSF" id="PIRSF004789">
    <property type="entry name" value="DR1281"/>
    <property type="match status" value="1"/>
</dbReference>
<feature type="binding site" evidence="2">
    <location>
        <position position="40"/>
    </location>
    <ligand>
        <name>Fe cation</name>
        <dbReference type="ChEBI" id="CHEBI:24875"/>
        <label>1</label>
    </ligand>
</feature>
<feature type="binding site" evidence="2">
    <location>
        <position position="8"/>
    </location>
    <ligand>
        <name>Fe cation</name>
        <dbReference type="ChEBI" id="CHEBI:24875"/>
        <label>1</label>
    </ligand>
</feature>
<feature type="binding site" evidence="2">
    <location>
        <position position="178"/>
    </location>
    <ligand>
        <name>Fe cation</name>
        <dbReference type="ChEBI" id="CHEBI:24875"/>
        <label>2</label>
    </ligand>
</feature>
<protein>
    <submittedName>
        <fullName evidence="3">YmdB family metallophosphoesterase</fullName>
    </submittedName>
</protein>
<dbReference type="InterPro" id="IPR005235">
    <property type="entry name" value="YmdB-like"/>
</dbReference>
<dbReference type="Pfam" id="PF13277">
    <property type="entry name" value="YmdB"/>
    <property type="match status" value="1"/>
</dbReference>
<feature type="binding site" evidence="2">
    <location>
        <position position="153"/>
    </location>
    <ligand>
        <name>Fe cation</name>
        <dbReference type="ChEBI" id="CHEBI:24875"/>
        <label>2</label>
    </ligand>
</feature>
<feature type="binding site" evidence="2">
    <location>
        <position position="67"/>
    </location>
    <ligand>
        <name>Fe cation</name>
        <dbReference type="ChEBI" id="CHEBI:24875"/>
        <label>2</label>
    </ligand>
</feature>
<dbReference type="PANTHER" id="PTHR36303">
    <property type="entry name" value="2',3'-CYCLIC-NUCLEOTIDE 2'-PHOSPHODIESTERASE"/>
    <property type="match status" value="1"/>
</dbReference>
<sequence length="276" mass="30306">MKILFCGDVMGRSGRDVIEHHIPKLRQRFQLDCVIVNGENAANGFGITQTICRDFYKWGVDVITTGNHIWDQREIIGTINSDKRLLRPVNYPDSSPGQGYVIHTTAKGQSVLVINAMARLFMESLDDPFQSVEGVLKKYPMPHAVQAIVLDFHGEATSEKMAMGHFCDGRVSLVVGTHTHVPTIDHRIMTGGTAYQSDAGMCGDYDSVIGMAKEMPLYKFTKRLPSPERPLPAKGEATLCGLLLVTNDATGLAEKIFPIRLGGCLSQTSLDDIEIG</sequence>
<dbReference type="GO" id="GO:0046872">
    <property type="term" value="F:metal ion binding"/>
    <property type="evidence" value="ECO:0007669"/>
    <property type="project" value="UniProtKB-KW"/>
</dbReference>
<proteinExistence type="predicted"/>
<dbReference type="OrthoDB" id="9801109at2"/>
<dbReference type="SUPFAM" id="SSF56300">
    <property type="entry name" value="Metallo-dependent phosphatases"/>
    <property type="match status" value="1"/>
</dbReference>
<reference evidence="3 4" key="1">
    <citation type="submission" date="2018-10" db="EMBL/GenBank/DDBJ databases">
        <title>An updated phylogeny of the Alphaproteobacteria reveals that the parasitic Rickettsiales and Holosporales have independent origins.</title>
        <authorList>
            <person name="Munoz-Gomez S.A."/>
            <person name="Hess S."/>
            <person name="Burger G."/>
            <person name="Lang B.F."/>
            <person name="Susko E."/>
            <person name="Slamovits C.H."/>
            <person name="Roger A.J."/>
        </authorList>
    </citation>
    <scope>NUCLEOTIDE SEQUENCE [LARGE SCALE GENOMIC DNA]</scope>
    <source>
        <strain evidence="3">HOLO01</strain>
    </source>
</reference>
<dbReference type="Gene3D" id="3.60.21.10">
    <property type="match status" value="1"/>
</dbReference>
<evidence type="ECO:0000313" key="4">
    <source>
        <dbReference type="Proteomes" id="UP000293550"/>
    </source>
</evidence>
<evidence type="ECO:0000313" key="3">
    <source>
        <dbReference type="EMBL" id="RZI46133.1"/>
    </source>
</evidence>
<dbReference type="AlphaFoldDB" id="A0A4Q7DH94"/>